<name>A0ABQ9DFY0_9PASS</name>
<sequence>MEKITLGDIDKHLKDNTVTGQSQHVFMRGTSCLSDLISFYGKSFHIRGAEFLDFGVLIYPSLVVFLPLYKPQVSSDRRVPVPVVICPHLMPPLQCYLNGGLAQSGEWECRSYISETGITVDMSSALPLPSQIVLQIFSCEIFLFMAPR</sequence>
<dbReference type="Proteomes" id="UP001145742">
    <property type="component" value="Unassembled WGS sequence"/>
</dbReference>
<proteinExistence type="predicted"/>
<protein>
    <submittedName>
        <fullName evidence="1">Uncharacterized protein</fullName>
    </submittedName>
</protein>
<gene>
    <name evidence="1" type="ORF">WISP_63128</name>
</gene>
<comment type="caution">
    <text evidence="1">The sequence shown here is derived from an EMBL/GenBank/DDBJ whole genome shotgun (WGS) entry which is preliminary data.</text>
</comment>
<accession>A0ABQ9DFY0</accession>
<organism evidence="1 2">
    <name type="scientific">Willisornis vidua</name>
    <name type="common">Xingu scale-backed antbird</name>
    <dbReference type="NCBI Taxonomy" id="1566151"/>
    <lineage>
        <taxon>Eukaryota</taxon>
        <taxon>Metazoa</taxon>
        <taxon>Chordata</taxon>
        <taxon>Craniata</taxon>
        <taxon>Vertebrata</taxon>
        <taxon>Euteleostomi</taxon>
        <taxon>Archelosauria</taxon>
        <taxon>Archosauria</taxon>
        <taxon>Dinosauria</taxon>
        <taxon>Saurischia</taxon>
        <taxon>Theropoda</taxon>
        <taxon>Coelurosauria</taxon>
        <taxon>Aves</taxon>
        <taxon>Neognathae</taxon>
        <taxon>Neoaves</taxon>
        <taxon>Telluraves</taxon>
        <taxon>Australaves</taxon>
        <taxon>Passeriformes</taxon>
        <taxon>Thamnophilidae</taxon>
        <taxon>Willisornis</taxon>
    </lineage>
</organism>
<reference evidence="1" key="1">
    <citation type="submission" date="2019-10" db="EMBL/GenBank/DDBJ databases">
        <authorList>
            <person name="Soares A.E.R."/>
            <person name="Aleixo A."/>
            <person name="Schneider P."/>
            <person name="Miyaki C.Y."/>
            <person name="Schneider M.P."/>
            <person name="Mello C."/>
            <person name="Vasconcelos A.T.R."/>
        </authorList>
    </citation>
    <scope>NUCLEOTIDE SEQUENCE</scope>
    <source>
        <tissue evidence="1">Muscle</tissue>
    </source>
</reference>
<keyword evidence="2" id="KW-1185">Reference proteome</keyword>
<dbReference type="EMBL" id="WHWB01033740">
    <property type="protein sequence ID" value="KAJ7417716.1"/>
    <property type="molecule type" value="Genomic_DNA"/>
</dbReference>
<evidence type="ECO:0000313" key="2">
    <source>
        <dbReference type="Proteomes" id="UP001145742"/>
    </source>
</evidence>
<evidence type="ECO:0000313" key="1">
    <source>
        <dbReference type="EMBL" id="KAJ7417716.1"/>
    </source>
</evidence>